<keyword evidence="2 3" id="KW-0802">TPR repeat</keyword>
<dbReference type="PANTHER" id="PTHR44227:SF3">
    <property type="entry name" value="PROTEIN O-MANNOSYL-TRANSFERASE TMTC4"/>
    <property type="match status" value="1"/>
</dbReference>
<dbReference type="RefSeq" id="WP_128699771.1">
    <property type="nucleotide sequence ID" value="NZ_CP019384.1"/>
</dbReference>
<keyword evidence="4" id="KW-1133">Transmembrane helix</keyword>
<evidence type="ECO:0000256" key="2">
    <source>
        <dbReference type="ARBA" id="ARBA00022803"/>
    </source>
</evidence>
<feature type="repeat" description="TPR" evidence="3">
    <location>
        <begin position="516"/>
        <end position="549"/>
    </location>
</feature>
<feature type="transmembrane region" description="Helical" evidence="4">
    <location>
        <begin position="309"/>
        <end position="332"/>
    </location>
</feature>
<evidence type="ECO:0000313" key="5">
    <source>
        <dbReference type="EMBL" id="QAT17121.1"/>
    </source>
</evidence>
<dbReference type="PROSITE" id="PS50293">
    <property type="entry name" value="TPR_REGION"/>
    <property type="match status" value="1"/>
</dbReference>
<gene>
    <name evidence="5" type="ORF">BU251_04940</name>
</gene>
<proteinExistence type="predicted"/>
<feature type="transmembrane region" description="Helical" evidence="4">
    <location>
        <begin position="153"/>
        <end position="169"/>
    </location>
</feature>
<dbReference type="AlphaFoldDB" id="A0A410P4W9"/>
<dbReference type="SMART" id="SM00028">
    <property type="entry name" value="TPR"/>
    <property type="match status" value="7"/>
</dbReference>
<dbReference type="Proteomes" id="UP000287243">
    <property type="component" value="Chromosome"/>
</dbReference>
<dbReference type="Gene3D" id="1.25.40.10">
    <property type="entry name" value="Tetratricopeptide repeat domain"/>
    <property type="match status" value="1"/>
</dbReference>
<organism evidence="5 6">
    <name type="scientific">Velamenicoccus archaeovorus</name>
    <dbReference type="NCBI Taxonomy" id="1930593"/>
    <lineage>
        <taxon>Bacteria</taxon>
        <taxon>Pseudomonadati</taxon>
        <taxon>Candidatus Omnitrophota</taxon>
        <taxon>Candidatus Velamenicoccus</taxon>
    </lineage>
</organism>
<feature type="transmembrane region" description="Helical" evidence="4">
    <location>
        <begin position="338"/>
        <end position="355"/>
    </location>
</feature>
<feature type="transmembrane region" description="Helical" evidence="4">
    <location>
        <begin position="124"/>
        <end position="141"/>
    </location>
</feature>
<evidence type="ECO:0000256" key="4">
    <source>
        <dbReference type="SAM" id="Phobius"/>
    </source>
</evidence>
<feature type="transmembrane region" description="Helical" evidence="4">
    <location>
        <begin position="367"/>
        <end position="388"/>
    </location>
</feature>
<dbReference type="EMBL" id="CP019384">
    <property type="protein sequence ID" value="QAT17121.1"/>
    <property type="molecule type" value="Genomic_DNA"/>
</dbReference>
<dbReference type="KEGG" id="vai:BU251_04940"/>
<feature type="repeat" description="TPR" evidence="3">
    <location>
        <begin position="446"/>
        <end position="479"/>
    </location>
</feature>
<name>A0A410P4W9_VELA1</name>
<feature type="transmembrane region" description="Helical" evidence="4">
    <location>
        <begin position="16"/>
        <end position="37"/>
    </location>
</feature>
<evidence type="ECO:0000256" key="1">
    <source>
        <dbReference type="ARBA" id="ARBA00022737"/>
    </source>
</evidence>
<evidence type="ECO:0000256" key="3">
    <source>
        <dbReference type="PROSITE-ProRule" id="PRU00339"/>
    </source>
</evidence>
<keyword evidence="6" id="KW-1185">Reference proteome</keyword>
<accession>A0A410P4W9</accession>
<dbReference type="InterPro" id="IPR011990">
    <property type="entry name" value="TPR-like_helical_dom_sf"/>
</dbReference>
<dbReference type="OrthoDB" id="9797765at2"/>
<reference evidence="5 6" key="1">
    <citation type="submission" date="2017-01" db="EMBL/GenBank/DDBJ databases">
        <title>First insights into the biology of 'candidatus Vampirococcus archaeovorus'.</title>
        <authorList>
            <person name="Kizina J."/>
            <person name="Jordan S."/>
            <person name="Stueber K."/>
            <person name="Reinhardt R."/>
            <person name="Harder J."/>
        </authorList>
    </citation>
    <scope>NUCLEOTIDE SEQUENCE [LARGE SCALE GENOMIC DNA]</scope>
    <source>
        <strain evidence="5 6">LiM</strain>
    </source>
</reference>
<dbReference type="PANTHER" id="PTHR44227">
    <property type="match status" value="1"/>
</dbReference>
<protein>
    <submittedName>
        <fullName evidence="5">Transmembrane and TPR repeat-containing protein CG5038</fullName>
    </submittedName>
</protein>
<feature type="repeat" description="TPR" evidence="3">
    <location>
        <begin position="618"/>
        <end position="651"/>
    </location>
</feature>
<dbReference type="PROSITE" id="PS50005">
    <property type="entry name" value="TPR"/>
    <property type="match status" value="4"/>
</dbReference>
<dbReference type="SUPFAM" id="SSF48452">
    <property type="entry name" value="TPR-like"/>
    <property type="match status" value="2"/>
</dbReference>
<feature type="transmembrane region" description="Helical" evidence="4">
    <location>
        <begin position="176"/>
        <end position="201"/>
    </location>
</feature>
<evidence type="ECO:0000313" key="6">
    <source>
        <dbReference type="Proteomes" id="UP000287243"/>
    </source>
</evidence>
<keyword evidence="4 5" id="KW-0812">Transmembrane</keyword>
<feature type="repeat" description="TPR" evidence="3">
    <location>
        <begin position="550"/>
        <end position="583"/>
    </location>
</feature>
<dbReference type="Pfam" id="PF14559">
    <property type="entry name" value="TPR_19"/>
    <property type="match status" value="1"/>
</dbReference>
<feature type="transmembrane region" description="Helical" evidence="4">
    <location>
        <begin position="254"/>
        <end position="277"/>
    </location>
</feature>
<sequence length="653" mass="74707">MADPAAEQRCTRSDRAAIFVLLSLLAVLTYVSFRPILHNGFVNWDDNVYLTQNPRAKNFTPEKIPQIFTSFERVQYKPLSFLAFALENRLFRLDPRGYHAVSLLLHLINAFFVFWLFFLLRKDIFLAWFVAVLFAIHPLRVESVAWVTEQKDLLYGFFFLAAAVTYVLYRLARPRALYYASLILFALSLMAKPMMIAFPLLLFFFDAALEKKPLLSWWDKIPFFVISFLMILLNYAALCWFHAQYSVSSMPLEWLQRILIYIFMILWPVRLSCFYPYAQGFLFTVWPCLLSLLFLGYFYVVLRRDGGRGIFAFSLGFFVLSLIPVLAARASYAVSDRYVYIAALGIFYLAAAYVRRLWVSRLSGRRVLRVLLVTIGIGFVCLLSTLTFQRALVWHDSISLWEDVLAKYPGVSAAHLNVAYAYAEKGDNALARQHALEALRLEPGAWDALLLLGNIHYGQRRMDKAEECYRLVLRINPGAFQAYNNLGLVEIARGRRHLEEAAVLFRQALQINDYSDEAYFNLGKAYLGLGRREDAVACFRKASVLNPDSALAYTALLDVFISEKRFDEALGILQPLLALRPDDEAVLLKGGVVLASLDYFDEARLLFERILVLDPGCVEALENLGALYGNHGDRARAEQYFQRVRDLESGSGR</sequence>
<keyword evidence="4" id="KW-0472">Membrane</keyword>
<dbReference type="Pfam" id="PF13432">
    <property type="entry name" value="TPR_16"/>
    <property type="match status" value="2"/>
</dbReference>
<feature type="transmembrane region" description="Helical" evidence="4">
    <location>
        <begin position="283"/>
        <end position="302"/>
    </location>
</feature>
<dbReference type="InterPro" id="IPR052346">
    <property type="entry name" value="O-mannosyl-transferase_TMTC"/>
</dbReference>
<feature type="transmembrane region" description="Helical" evidence="4">
    <location>
        <begin position="97"/>
        <end position="117"/>
    </location>
</feature>
<dbReference type="InterPro" id="IPR019734">
    <property type="entry name" value="TPR_rpt"/>
</dbReference>
<feature type="transmembrane region" description="Helical" evidence="4">
    <location>
        <begin position="221"/>
        <end position="242"/>
    </location>
</feature>
<keyword evidence="1" id="KW-0677">Repeat</keyword>